<feature type="region of interest" description="Disordered" evidence="1">
    <location>
        <begin position="26"/>
        <end position="126"/>
    </location>
</feature>
<protein>
    <recommendedName>
        <fullName evidence="4">Tim44-like domain-containing protein</fullName>
    </recommendedName>
</protein>
<feature type="compositionally biased region" description="Acidic residues" evidence="1">
    <location>
        <begin position="94"/>
        <end position="109"/>
    </location>
</feature>
<evidence type="ECO:0000256" key="1">
    <source>
        <dbReference type="SAM" id="MobiDB-lite"/>
    </source>
</evidence>
<accession>A0ABD3RFB3</accession>
<sequence>MMPSLFRTALLRGRIITASELAVRSHYARPGTGPHPTSYPSLSSRHRRPHRTVVTARRRADGHRLVLGIIPRGRPSSSSSSGGGGSKADRDDSSVVDEDSGDAPADDGDIGGSTVADDGFPWRHESRPPARLLARDDLSGMPNNLRARFVRRLVSCKELNLSPWDALPVPFLAREWEVDLATNFKIAFGLALEELLSSVYRGTVPVVRGDGDMITVDTSGRIAGSGGNANLMENNTYLNRMLDKSLIARYQSFDADKYHLKFSMRPYEAKLESIFAVPLLSREIVENKPYLRGAYQRIEKAFVENASFEEVKRMTYDLANEVGEKNAFTRTVIADVTIVCAEYFQVKDARSGIVMQGMDDGREEEEVVHNVRFEVVTERNDREEDGKSRKIGSWKIIDIDDMLNGNVFH</sequence>
<evidence type="ECO:0000313" key="3">
    <source>
        <dbReference type="Proteomes" id="UP001530377"/>
    </source>
</evidence>
<proteinExistence type="predicted"/>
<dbReference type="AlphaFoldDB" id="A0ABD3RFB3"/>
<name>A0ABD3RFB3_9STRA</name>
<feature type="compositionally biased region" description="Basic residues" evidence="1">
    <location>
        <begin position="44"/>
        <end position="57"/>
    </location>
</feature>
<feature type="compositionally biased region" description="Low complexity" evidence="1">
    <location>
        <begin position="68"/>
        <end position="80"/>
    </location>
</feature>
<keyword evidence="3" id="KW-1185">Reference proteome</keyword>
<dbReference type="Proteomes" id="UP001530377">
    <property type="component" value="Unassembled WGS sequence"/>
</dbReference>
<comment type="caution">
    <text evidence="2">The sequence shown here is derived from an EMBL/GenBank/DDBJ whole genome shotgun (WGS) entry which is preliminary data.</text>
</comment>
<organism evidence="2 3">
    <name type="scientific">Cyclostephanos tholiformis</name>
    <dbReference type="NCBI Taxonomy" id="382380"/>
    <lineage>
        <taxon>Eukaryota</taxon>
        <taxon>Sar</taxon>
        <taxon>Stramenopiles</taxon>
        <taxon>Ochrophyta</taxon>
        <taxon>Bacillariophyta</taxon>
        <taxon>Coscinodiscophyceae</taxon>
        <taxon>Thalassiosirophycidae</taxon>
        <taxon>Stephanodiscales</taxon>
        <taxon>Stephanodiscaceae</taxon>
        <taxon>Cyclostephanos</taxon>
    </lineage>
</organism>
<reference evidence="2 3" key="1">
    <citation type="submission" date="2024-10" db="EMBL/GenBank/DDBJ databases">
        <title>Updated reference genomes for cyclostephanoid diatoms.</title>
        <authorList>
            <person name="Roberts W.R."/>
            <person name="Alverson A.J."/>
        </authorList>
    </citation>
    <scope>NUCLEOTIDE SEQUENCE [LARGE SCALE GENOMIC DNA]</scope>
    <source>
        <strain evidence="2 3">AJA228-03</strain>
    </source>
</reference>
<evidence type="ECO:0000313" key="2">
    <source>
        <dbReference type="EMBL" id="KAL3811757.1"/>
    </source>
</evidence>
<dbReference type="EMBL" id="JALLPB020000237">
    <property type="protein sequence ID" value="KAL3811757.1"/>
    <property type="molecule type" value="Genomic_DNA"/>
</dbReference>
<gene>
    <name evidence="2" type="ORF">ACHAXA_008031</name>
</gene>
<evidence type="ECO:0008006" key="4">
    <source>
        <dbReference type="Google" id="ProtNLM"/>
    </source>
</evidence>